<name>A0A6J7HVM9_9ZZZZ</name>
<dbReference type="PANTHER" id="PTHR30222:SF17">
    <property type="entry name" value="SPERMIDINE_PUTRESCINE-BINDING PERIPLASMIC PROTEIN"/>
    <property type="match status" value="1"/>
</dbReference>
<evidence type="ECO:0000313" key="7">
    <source>
        <dbReference type="EMBL" id="CAB4989705.1"/>
    </source>
</evidence>
<protein>
    <submittedName>
        <fullName evidence="6">Unannotated protein</fullName>
    </submittedName>
</protein>
<keyword evidence="4" id="KW-0574">Periplasm</keyword>
<evidence type="ECO:0000256" key="2">
    <source>
        <dbReference type="ARBA" id="ARBA00022448"/>
    </source>
</evidence>
<keyword evidence="3" id="KW-0732">Signal</keyword>
<dbReference type="InterPro" id="IPR001188">
    <property type="entry name" value="Sperm_putr-bd"/>
</dbReference>
<dbReference type="EMBL" id="CAFBMM010000143">
    <property type="protein sequence ID" value="CAB4920359.1"/>
    <property type="molecule type" value="Genomic_DNA"/>
</dbReference>
<dbReference type="Pfam" id="PF13416">
    <property type="entry name" value="SBP_bac_8"/>
    <property type="match status" value="1"/>
</dbReference>
<evidence type="ECO:0000256" key="4">
    <source>
        <dbReference type="ARBA" id="ARBA00022764"/>
    </source>
</evidence>
<dbReference type="EMBL" id="CAFBPQ010000090">
    <property type="protein sequence ID" value="CAB5033377.1"/>
    <property type="molecule type" value="Genomic_DNA"/>
</dbReference>
<organism evidence="6">
    <name type="scientific">freshwater metagenome</name>
    <dbReference type="NCBI Taxonomy" id="449393"/>
    <lineage>
        <taxon>unclassified sequences</taxon>
        <taxon>metagenomes</taxon>
        <taxon>ecological metagenomes</taxon>
    </lineage>
</organism>
<dbReference type="PANTHER" id="PTHR30222">
    <property type="entry name" value="SPERMIDINE/PUTRESCINE-BINDING PERIPLASMIC PROTEIN"/>
    <property type="match status" value="1"/>
</dbReference>
<dbReference type="CDD" id="cd13590">
    <property type="entry name" value="PBP2_PotD_PotF_like"/>
    <property type="match status" value="1"/>
</dbReference>
<dbReference type="Gene3D" id="3.40.190.10">
    <property type="entry name" value="Periplasmic binding protein-like II"/>
    <property type="match status" value="2"/>
</dbReference>
<dbReference type="PRINTS" id="PR00909">
    <property type="entry name" value="SPERMDNBNDNG"/>
</dbReference>
<dbReference type="SUPFAM" id="SSF53850">
    <property type="entry name" value="Periplasmic binding protein-like II"/>
    <property type="match status" value="1"/>
</dbReference>
<evidence type="ECO:0000256" key="3">
    <source>
        <dbReference type="ARBA" id="ARBA00022729"/>
    </source>
</evidence>
<gene>
    <name evidence="5" type="ORF">UFOPK2683_00969</name>
    <name evidence="6" type="ORF">UFOPK3605_01625</name>
    <name evidence="7" type="ORF">UFOPK3897_01658</name>
    <name evidence="8" type="ORF">UFOPK4121_01627</name>
</gene>
<dbReference type="AlphaFoldDB" id="A0A6J7HVM9"/>
<evidence type="ECO:0000256" key="1">
    <source>
        <dbReference type="ARBA" id="ARBA00004418"/>
    </source>
</evidence>
<evidence type="ECO:0000313" key="6">
    <source>
        <dbReference type="EMBL" id="CAB4920359.1"/>
    </source>
</evidence>
<dbReference type="EMBL" id="CAEZYK010000051">
    <property type="protein sequence ID" value="CAB4725790.1"/>
    <property type="molecule type" value="Genomic_DNA"/>
</dbReference>
<comment type="subcellular location">
    <subcellularLocation>
        <location evidence="1">Periplasm</location>
    </subcellularLocation>
</comment>
<reference evidence="6" key="1">
    <citation type="submission" date="2020-05" db="EMBL/GenBank/DDBJ databases">
        <authorList>
            <person name="Chiriac C."/>
            <person name="Salcher M."/>
            <person name="Ghai R."/>
            <person name="Kavagutti S V."/>
        </authorList>
    </citation>
    <scope>NUCLEOTIDE SEQUENCE</scope>
</reference>
<dbReference type="GO" id="GO:0019808">
    <property type="term" value="F:polyamine binding"/>
    <property type="evidence" value="ECO:0007669"/>
    <property type="project" value="InterPro"/>
</dbReference>
<dbReference type="PROSITE" id="PS51318">
    <property type="entry name" value="TAT"/>
    <property type="match status" value="1"/>
</dbReference>
<proteinExistence type="predicted"/>
<sequence>MAKKIKPTSDQLSRRDFIMRGGAVVGGLALAPSILSNTGAFAARARGENVGGKLSVLNWPLYIDEKAEEQFKKATGINLKYSEALNDNNEFFAKYQEPLSKGSNVGFDIAMPTSWMANRLLKLGYLQKLPLTDAPNVANLSPGFQSPAWDPSGEYTLPWQTGMTGLAYNIKVTGRELTSANDLFDPKFKGKVGMLSEMRDTVGLTLLGDGVDPATVTYKQARPSMRKLQKAADNGQIRRFTGNDYQDDLVSGDFAVCVGWSGDVAQLVLENEDLRFVIPDEGGMRFADVMVWVKGSKAKAQVAAWLDYFYTIDNAAQLEAFIQYISPVAGIQPALAALDPVAAKSELIFPPESVEARLKTFKILNAKEEEQFDNAFAKITGS</sequence>
<dbReference type="InterPro" id="IPR006059">
    <property type="entry name" value="SBP"/>
</dbReference>
<evidence type="ECO:0000313" key="5">
    <source>
        <dbReference type="EMBL" id="CAB4725790.1"/>
    </source>
</evidence>
<evidence type="ECO:0000313" key="8">
    <source>
        <dbReference type="EMBL" id="CAB5033377.1"/>
    </source>
</evidence>
<accession>A0A6J7HVM9</accession>
<dbReference type="InterPro" id="IPR006311">
    <property type="entry name" value="TAT_signal"/>
</dbReference>
<dbReference type="GO" id="GO:0015846">
    <property type="term" value="P:polyamine transport"/>
    <property type="evidence" value="ECO:0007669"/>
    <property type="project" value="InterPro"/>
</dbReference>
<dbReference type="GO" id="GO:0042597">
    <property type="term" value="C:periplasmic space"/>
    <property type="evidence" value="ECO:0007669"/>
    <property type="project" value="UniProtKB-SubCell"/>
</dbReference>
<dbReference type="EMBL" id="CAFBOF010000069">
    <property type="protein sequence ID" value="CAB4989705.1"/>
    <property type="molecule type" value="Genomic_DNA"/>
</dbReference>
<keyword evidence="2" id="KW-0813">Transport</keyword>